<reference evidence="1" key="1">
    <citation type="journal article" date="2023" name="G3 (Bethesda)">
        <title>Whole genome assemblies of Zophobas morio and Tenebrio molitor.</title>
        <authorList>
            <person name="Kaur S."/>
            <person name="Stinson S.A."/>
            <person name="diCenzo G.C."/>
        </authorList>
    </citation>
    <scope>NUCLEOTIDE SEQUENCE</scope>
    <source>
        <strain evidence="1">QUZm001</strain>
    </source>
</reference>
<protein>
    <submittedName>
        <fullName evidence="1">Uncharacterized protein</fullName>
    </submittedName>
</protein>
<dbReference type="EMBL" id="JALNTZ010000007">
    <property type="protein sequence ID" value="KAJ3646503.1"/>
    <property type="molecule type" value="Genomic_DNA"/>
</dbReference>
<keyword evidence="2" id="KW-1185">Reference proteome</keyword>
<gene>
    <name evidence="1" type="ORF">Zmor_024088</name>
</gene>
<dbReference type="Proteomes" id="UP001168821">
    <property type="component" value="Unassembled WGS sequence"/>
</dbReference>
<evidence type="ECO:0000313" key="2">
    <source>
        <dbReference type="Proteomes" id="UP001168821"/>
    </source>
</evidence>
<proteinExistence type="predicted"/>
<sequence>MQSSFGKRLELIEEAVRTPKLRMSEQEEVIRESVERTLRVSNIIVANVPENPQISDVDIANDILECIDPSAVVSPEHIMRIGKPAGNKPRLLKLKFRNPETARMVLRKKAVLKSSRYSNVSIRDDKTPKQMSYLKQLQGELHRKNNDGQKFTIKYIHGIPQITEIPQAPQISTVIDSSLTNSN</sequence>
<organism evidence="1 2">
    <name type="scientific">Zophobas morio</name>
    <dbReference type="NCBI Taxonomy" id="2755281"/>
    <lineage>
        <taxon>Eukaryota</taxon>
        <taxon>Metazoa</taxon>
        <taxon>Ecdysozoa</taxon>
        <taxon>Arthropoda</taxon>
        <taxon>Hexapoda</taxon>
        <taxon>Insecta</taxon>
        <taxon>Pterygota</taxon>
        <taxon>Neoptera</taxon>
        <taxon>Endopterygota</taxon>
        <taxon>Coleoptera</taxon>
        <taxon>Polyphaga</taxon>
        <taxon>Cucujiformia</taxon>
        <taxon>Tenebrionidae</taxon>
        <taxon>Zophobas</taxon>
    </lineage>
</organism>
<accession>A0AA38HZP3</accession>
<evidence type="ECO:0000313" key="1">
    <source>
        <dbReference type="EMBL" id="KAJ3646503.1"/>
    </source>
</evidence>
<name>A0AA38HZP3_9CUCU</name>
<dbReference type="AlphaFoldDB" id="A0AA38HZP3"/>
<comment type="caution">
    <text evidence="1">The sequence shown here is derived from an EMBL/GenBank/DDBJ whole genome shotgun (WGS) entry which is preliminary data.</text>
</comment>